<protein>
    <submittedName>
        <fullName evidence="1">Uncharacterized protein</fullName>
    </submittedName>
</protein>
<gene>
    <name evidence="1" type="ORF">CJOHNSTONI_LOCUS9186</name>
</gene>
<dbReference type="Proteomes" id="UP000746747">
    <property type="component" value="Unassembled WGS sequence"/>
</dbReference>
<proteinExistence type="predicted"/>
<evidence type="ECO:0000313" key="2">
    <source>
        <dbReference type="Proteomes" id="UP000746747"/>
    </source>
</evidence>
<dbReference type="EMBL" id="CAKAEH010001814">
    <property type="protein sequence ID" value="CAG9539601.1"/>
    <property type="molecule type" value="Genomic_DNA"/>
</dbReference>
<comment type="caution">
    <text evidence="1">The sequence shown here is derived from an EMBL/GenBank/DDBJ whole genome shotgun (WGS) entry which is preliminary data.</text>
</comment>
<evidence type="ECO:0000313" key="1">
    <source>
        <dbReference type="EMBL" id="CAG9539601.1"/>
    </source>
</evidence>
<dbReference type="OrthoDB" id="5869492at2759"/>
<reference evidence="1" key="1">
    <citation type="submission" date="2021-09" db="EMBL/GenBank/DDBJ databases">
        <authorList>
            <consortium name="Pathogen Informatics"/>
        </authorList>
    </citation>
    <scope>NUCLEOTIDE SEQUENCE</scope>
</reference>
<keyword evidence="2" id="KW-1185">Reference proteome</keyword>
<sequence length="1263" mass="142564">MDLLDQIVIFRGCEPSVIISYIAIVREVYLHACSNLKKEDISIQERKTKMLEQWRQIEKHFAKIKYAMLDCWPIGNESDLMAVYVSIALLYSLYKDVSDEKIIRQCYEAVERARKCNRANLSESQSNEVQQYCDMIENIFFLRHQRSTMNNGSNEYVNNNIVNHSQSGDNGIKNDNHLQLDNQQQLATIPEVCINFLKCDPDNSLNCHSALKRVKDGPAILAEYGQLTTVGKTLTSEKICQKRLRPSDFEIKTAQKKLKCQKPKNSQTLLTEFEAVLLARNAVGNGEFEFPRPSDLKSNRNLEIFKSTVNSRHCRPKSKLPDISAAENLGNVEANSENLNSSNSIVQVLESSVISPVKSQSFMNQKENKMASVKNITNKDTLVSGSSQDAADTAYSSSTQDEVFETKTKKIEELIKQTQTNTAFSKIQSYANEFVEKIVRSVIGVNDEPRKCSRRNSETIHITDTVTSVILTSNNCPEPKQISIIMLNNGSEEIRGESDGMNKNVLIQAKRILKENEDVITESVAVGVITDPNSNDMLRRDKYNSERISDRMIVVEDYAEMELSHGQTLESFCNLQQTSKSFTNSDLSLIPLRVKLSTSVPPESIITFSNSADSGNKSMRDRKKMKTDSVADIPEEWNKKEEKMHKLVDDEDEIESYIVPDHLNEMHKAIRKENNEKFGEISEPLQKPEASKQQQLSAVTEASIITVEKVPLKQTGNQIDPDYILKELDDTQEKHAVTATELFASRRNIFSGTAKNISNVVWTNKEVIPSTPNNQNDASTGQEDPTALIHPDDFNCSSDSPPIQILNYTPEMSLMEIIPDVIENLVDTLEQYGTNEIKSQNELLSKEILFKKYINFEPPSCRLQRVPEFDAMPLSTEQLLPKSKSRFQMFPARSTISDQIKHHQFMSHSTKKVSRSFSDIIHSSSGETGLKATGFRGISTVQIEPIVKPSLHHKLQASLTPDATSLISSPSQVIANNSESITSPRTNQESIITEFKINEYIASKQKIGKESIESTSKPVLEKFFFTRNDTKYHQREETRLNPEIQQTGLRRPQIVPPPRQQLNKPTSVSSKPSLLYRPKHLFITGEKPIEASASEANFSDYDDKKSGFIASEICQASSSQETGLSDTLEEKSSEFGKPRYNTINKEQQKRSKIRTICDLKDKLLPCREGSNERMSDSQATKTSSTSMEIIQIPHFDAKAEFDRRLSIKKSHLGEVPVIVKSAVLKSKSKLPLSRCLTDELLISPISGINDSEKPDFNFIIRKK</sequence>
<name>A0A8J2MBK6_9BILA</name>
<accession>A0A8J2MBK6</accession>
<organism evidence="1 2">
    <name type="scientific">Cercopithifilaria johnstoni</name>
    <dbReference type="NCBI Taxonomy" id="2874296"/>
    <lineage>
        <taxon>Eukaryota</taxon>
        <taxon>Metazoa</taxon>
        <taxon>Ecdysozoa</taxon>
        <taxon>Nematoda</taxon>
        <taxon>Chromadorea</taxon>
        <taxon>Rhabditida</taxon>
        <taxon>Spirurina</taxon>
        <taxon>Spiruromorpha</taxon>
        <taxon>Filarioidea</taxon>
        <taxon>Onchocercidae</taxon>
        <taxon>Cercopithifilaria</taxon>
    </lineage>
</organism>
<dbReference type="AlphaFoldDB" id="A0A8J2MBK6"/>